<accession>A0A9D2N889</accession>
<dbReference type="EMBL" id="DWWU01000008">
    <property type="protein sequence ID" value="HJC14505.1"/>
    <property type="molecule type" value="Genomic_DNA"/>
</dbReference>
<gene>
    <name evidence="4" type="ORF">H9705_01575</name>
</gene>
<dbReference type="AlphaFoldDB" id="A0A9D2N889"/>
<evidence type="ECO:0000313" key="4">
    <source>
        <dbReference type="EMBL" id="HJC14505.1"/>
    </source>
</evidence>
<reference evidence="4" key="2">
    <citation type="submission" date="2021-04" db="EMBL/GenBank/DDBJ databases">
        <authorList>
            <person name="Gilroy R."/>
        </authorList>
    </citation>
    <scope>NUCLEOTIDE SEQUENCE</scope>
    <source>
        <strain evidence="4">CHK185-5351</strain>
    </source>
</reference>
<sequence length="498" mass="54656">MNHSRSKKARKRQPIPGIVLSVLLLAAAAVFVWLLSMTQMLTNTYLFVAAGACLIAVLLTFYLTRNFRKRISFVFGSLWFLLCFGIFIVGSIYLFRTQAALQAIAGTETEISKVSVYVRTDDPAQTLADASGYSFGILTTLDRENTDTVVSRINEQLNTTIQTAEYEGLTQLADGLRNHEVDALILNDAYLDLYEEFDGYAEFPSEIRALTTENIESAVQETGELTTTGVQDLNDNPVINIYISGSDTRESTLPSRSRSDVNILASINTETRQVLLISTPRDYYVPLSISNGVPDKLTHAGIYGVQVSMDTLSMLYEVPVDYYFRVNFNGFVDIIDALGGIDVYSDYTFDSGNVSGYHFEEGWNSVNGEQALAFCRERYAFASGDRQRGRNQMAVIQGVLNKATSPAILANYTSVLDSAAGCMETNVPYDTIAEIVRDQLAGGGDWNVVSYSVDGTGDSQVPYSMSSSVYVMIPDTSTVDQAKSLLAQVAAGETLQQP</sequence>
<dbReference type="PANTHER" id="PTHR33392">
    <property type="entry name" value="POLYISOPRENYL-TEICHOIC ACID--PEPTIDOGLYCAN TEICHOIC ACID TRANSFERASE TAGU"/>
    <property type="match status" value="1"/>
</dbReference>
<feature type="transmembrane region" description="Helical" evidence="2">
    <location>
        <begin position="15"/>
        <end position="38"/>
    </location>
</feature>
<dbReference type="NCBIfam" id="TIGR00350">
    <property type="entry name" value="lytR_cpsA_psr"/>
    <property type="match status" value="1"/>
</dbReference>
<name>A0A9D2N889_9FIRM</name>
<dbReference type="Pfam" id="PF03816">
    <property type="entry name" value="LytR_cpsA_psr"/>
    <property type="match status" value="1"/>
</dbReference>
<dbReference type="PANTHER" id="PTHR33392:SF6">
    <property type="entry name" value="POLYISOPRENYL-TEICHOIC ACID--PEPTIDOGLYCAN TEICHOIC ACID TRANSFERASE TAGU"/>
    <property type="match status" value="1"/>
</dbReference>
<dbReference type="InterPro" id="IPR004474">
    <property type="entry name" value="LytR_CpsA_psr"/>
</dbReference>
<keyword evidence="2" id="KW-0472">Membrane</keyword>
<feature type="transmembrane region" description="Helical" evidence="2">
    <location>
        <begin position="71"/>
        <end position="95"/>
    </location>
</feature>
<keyword evidence="2" id="KW-0812">Transmembrane</keyword>
<dbReference type="InterPro" id="IPR050922">
    <property type="entry name" value="LytR/CpsA/Psr_CW_biosynth"/>
</dbReference>
<evidence type="ECO:0000313" key="5">
    <source>
        <dbReference type="Proteomes" id="UP000823849"/>
    </source>
</evidence>
<keyword evidence="2" id="KW-1133">Transmembrane helix</keyword>
<dbReference type="Gene3D" id="3.40.630.190">
    <property type="entry name" value="LCP protein"/>
    <property type="match status" value="1"/>
</dbReference>
<dbReference type="Gene3D" id="3.40.190.10">
    <property type="entry name" value="Periplasmic binding protein-like II"/>
    <property type="match status" value="1"/>
</dbReference>
<evidence type="ECO:0000256" key="2">
    <source>
        <dbReference type="SAM" id="Phobius"/>
    </source>
</evidence>
<reference evidence="4" key="1">
    <citation type="journal article" date="2021" name="PeerJ">
        <title>Extensive microbial diversity within the chicken gut microbiome revealed by metagenomics and culture.</title>
        <authorList>
            <person name="Gilroy R."/>
            <person name="Ravi A."/>
            <person name="Getino M."/>
            <person name="Pursley I."/>
            <person name="Horton D.L."/>
            <person name="Alikhan N.F."/>
            <person name="Baker D."/>
            <person name="Gharbi K."/>
            <person name="Hall N."/>
            <person name="Watson M."/>
            <person name="Adriaenssens E.M."/>
            <person name="Foster-Nyarko E."/>
            <person name="Jarju S."/>
            <person name="Secka A."/>
            <person name="Antonio M."/>
            <person name="Oren A."/>
            <person name="Chaudhuri R.R."/>
            <person name="La Ragione R."/>
            <person name="Hildebrand F."/>
            <person name="Pallen M.J."/>
        </authorList>
    </citation>
    <scope>NUCLEOTIDE SEQUENCE</scope>
    <source>
        <strain evidence="4">CHK185-5351</strain>
    </source>
</reference>
<evidence type="ECO:0000259" key="3">
    <source>
        <dbReference type="Pfam" id="PF03816"/>
    </source>
</evidence>
<feature type="transmembrane region" description="Helical" evidence="2">
    <location>
        <begin position="44"/>
        <end position="64"/>
    </location>
</feature>
<proteinExistence type="inferred from homology"/>
<organism evidence="4 5">
    <name type="scientific">Candidatus Fusicatenibacter intestinigallinarum</name>
    <dbReference type="NCBI Taxonomy" id="2838598"/>
    <lineage>
        <taxon>Bacteria</taxon>
        <taxon>Bacillati</taxon>
        <taxon>Bacillota</taxon>
        <taxon>Clostridia</taxon>
        <taxon>Lachnospirales</taxon>
        <taxon>Lachnospiraceae</taxon>
        <taxon>Fusicatenibacter</taxon>
    </lineage>
</organism>
<evidence type="ECO:0000256" key="1">
    <source>
        <dbReference type="ARBA" id="ARBA00006068"/>
    </source>
</evidence>
<dbReference type="Proteomes" id="UP000823849">
    <property type="component" value="Unassembled WGS sequence"/>
</dbReference>
<comment type="similarity">
    <text evidence="1">Belongs to the LytR/CpsA/Psr (LCP) family.</text>
</comment>
<comment type="caution">
    <text evidence="4">The sequence shown here is derived from an EMBL/GenBank/DDBJ whole genome shotgun (WGS) entry which is preliminary data.</text>
</comment>
<feature type="domain" description="Cell envelope-related transcriptional attenuator" evidence="3">
    <location>
        <begin position="258"/>
        <end position="404"/>
    </location>
</feature>
<protein>
    <submittedName>
        <fullName evidence="4">LCP family protein</fullName>
    </submittedName>
</protein>